<dbReference type="EMBL" id="PGOL01002987">
    <property type="protein sequence ID" value="PKI43737.1"/>
    <property type="molecule type" value="Genomic_DNA"/>
</dbReference>
<proteinExistence type="predicted"/>
<dbReference type="PANTHER" id="PTHR34461">
    <property type="entry name" value="EXPRESSED PROTEIN"/>
    <property type="match status" value="1"/>
</dbReference>
<accession>A0A2I0II98</accession>
<evidence type="ECO:0000313" key="3">
    <source>
        <dbReference type="Proteomes" id="UP000233551"/>
    </source>
</evidence>
<dbReference type="PANTHER" id="PTHR34461:SF2">
    <property type="entry name" value="EXPRESSED PROTEIN"/>
    <property type="match status" value="1"/>
</dbReference>
<sequence>MTSSMSNEEMQLRSCDQLHFIQAIRDGEVKKVVNVSRGRLTLMFKTLDEIYGFPVTKRTVSTSRTCSRKKLHASQFDPKKVKVEVPDRLNRTDNGPSDFDLFGDVNEGDDDLDDLTLDNMTLSQIKERSQMKKRKRSTSAADNGKNGAGFDDKKGCSNTQLGEDDDELEEPLIKLKSKLRKNIRRGKKKSKKKDVTASSGNAIVVVKTEQTWSEHSSVEPDWDLDLPVPLAIKVEVPEDYHAGHEMMAFLLGDSSVVDNEQEAYYLCAREELKQADEYISDIEGSSPESPFKDTEEDECKSTSREAVLTANTLELRNCLEDLQSEPKEEECIPNGGFGSDADDGSLQSDEERIPILKSSPHIELADAKSPFNIETSSTISSIDESTTLHCDVNPTPGITVSSVSTADGLSLSEDELSQMACVDVAKICLEDIPPSAAVEEHITSERAENKELPKLQHTFRRLFSTRKVISPTSQERLCKSMRSDELSDDEVYKCRGKLYLRAQRAEKIRSVETMEHVKRECNSMRSPSENAIAFSQRQMQDIENLTTKLMVELKSVKEIAEEASLSGAGVVTASKYDADEVRARIENATRVEETAKRWLSMMARDCKRFCKIMKFTENGRCAPGTVAQKERKKQIQFHYHAHLNCIAHPLSMQRNSRGIRRGDPFSPYLFILMMEAFSKLLYKACRKKMYLSKGARPTLIKASLSCLPTYFMSIFVIPKSVVDSIEKIQRDFLWDSGENRSSFHLVSWSDICQPFSSGGPGIRSLVNFDIALPGKWFWRFANERSALWRRVISSKFGISEGDWHTKLPSFSCGASLWKPMLNFFSYI</sequence>
<dbReference type="AlphaFoldDB" id="A0A2I0II98"/>
<evidence type="ECO:0000313" key="2">
    <source>
        <dbReference type="EMBL" id="PKI43737.1"/>
    </source>
</evidence>
<dbReference type="Proteomes" id="UP000233551">
    <property type="component" value="Unassembled WGS sequence"/>
</dbReference>
<feature type="region of interest" description="Disordered" evidence="1">
    <location>
        <begin position="84"/>
        <end position="103"/>
    </location>
</feature>
<feature type="region of interest" description="Disordered" evidence="1">
    <location>
        <begin position="282"/>
        <end position="303"/>
    </location>
</feature>
<reference evidence="2 3" key="1">
    <citation type="submission" date="2017-11" db="EMBL/GenBank/DDBJ databases">
        <title>De-novo sequencing of pomegranate (Punica granatum L.) genome.</title>
        <authorList>
            <person name="Akparov Z."/>
            <person name="Amiraslanov A."/>
            <person name="Hajiyeva S."/>
            <person name="Abbasov M."/>
            <person name="Kaur K."/>
            <person name="Hamwieh A."/>
            <person name="Solovyev V."/>
            <person name="Salamov A."/>
            <person name="Braich B."/>
            <person name="Kosarev P."/>
            <person name="Mahmoud A."/>
            <person name="Hajiyev E."/>
            <person name="Babayeva S."/>
            <person name="Izzatullayeva V."/>
            <person name="Mammadov A."/>
            <person name="Mammadov A."/>
            <person name="Sharifova S."/>
            <person name="Ojaghi J."/>
            <person name="Eynullazada K."/>
            <person name="Bayramov B."/>
            <person name="Abdulazimova A."/>
            <person name="Shahmuradov I."/>
        </authorList>
    </citation>
    <scope>NUCLEOTIDE SEQUENCE [LARGE SCALE GENOMIC DNA]</scope>
    <source>
        <strain evidence="3">cv. AG2017</strain>
        <tissue evidence="2">Leaf</tissue>
    </source>
</reference>
<comment type="caution">
    <text evidence="2">The sequence shown here is derived from an EMBL/GenBank/DDBJ whole genome shotgun (WGS) entry which is preliminary data.</text>
</comment>
<name>A0A2I0II98_PUNGR</name>
<feature type="region of interest" description="Disordered" evidence="1">
    <location>
        <begin position="324"/>
        <end position="346"/>
    </location>
</feature>
<organism evidence="2 3">
    <name type="scientific">Punica granatum</name>
    <name type="common">Pomegranate</name>
    <dbReference type="NCBI Taxonomy" id="22663"/>
    <lineage>
        <taxon>Eukaryota</taxon>
        <taxon>Viridiplantae</taxon>
        <taxon>Streptophyta</taxon>
        <taxon>Embryophyta</taxon>
        <taxon>Tracheophyta</taxon>
        <taxon>Spermatophyta</taxon>
        <taxon>Magnoliopsida</taxon>
        <taxon>eudicotyledons</taxon>
        <taxon>Gunneridae</taxon>
        <taxon>Pentapetalae</taxon>
        <taxon>rosids</taxon>
        <taxon>malvids</taxon>
        <taxon>Myrtales</taxon>
        <taxon>Lythraceae</taxon>
        <taxon>Punica</taxon>
    </lineage>
</organism>
<keyword evidence="3" id="KW-1185">Reference proteome</keyword>
<evidence type="ECO:0000256" key="1">
    <source>
        <dbReference type="SAM" id="MobiDB-lite"/>
    </source>
</evidence>
<protein>
    <submittedName>
        <fullName evidence="2">Uncharacterized protein</fullName>
    </submittedName>
</protein>
<gene>
    <name evidence="2" type="ORF">CRG98_035843</name>
</gene>
<feature type="region of interest" description="Disordered" evidence="1">
    <location>
        <begin position="123"/>
        <end position="165"/>
    </location>
</feature>